<dbReference type="SUPFAM" id="SSF51971">
    <property type="entry name" value="Nucleotide-binding domain"/>
    <property type="match status" value="1"/>
</dbReference>
<feature type="binding site" evidence="9">
    <location>
        <position position="87"/>
    </location>
    <ligand>
        <name>FAD</name>
        <dbReference type="ChEBI" id="CHEBI:57692"/>
    </ligand>
</feature>
<protein>
    <recommendedName>
        <fullName evidence="8">NADPH:adrenodoxin oxidoreductase, mitochondrial</fullName>
        <ecNumber evidence="8">1.18.1.6</ecNumber>
    </recommendedName>
</protein>
<dbReference type="InterPro" id="IPR055275">
    <property type="entry name" value="Ferredox_Rdtase"/>
</dbReference>
<dbReference type="GO" id="GO:0005739">
    <property type="term" value="C:mitochondrion"/>
    <property type="evidence" value="ECO:0007669"/>
    <property type="project" value="UniProtKB-SubCell"/>
</dbReference>
<dbReference type="EMBL" id="JANIEX010000464">
    <property type="protein sequence ID" value="KAJ3566740.1"/>
    <property type="molecule type" value="Genomic_DNA"/>
</dbReference>
<dbReference type="PRINTS" id="PR00419">
    <property type="entry name" value="ADXRDTASE"/>
</dbReference>
<comment type="caution">
    <text evidence="11">The sequence shown here is derived from an EMBL/GenBank/DDBJ whole genome shotgun (WGS) entry which is preliminary data.</text>
</comment>
<evidence type="ECO:0000256" key="3">
    <source>
        <dbReference type="ARBA" id="ARBA00022630"/>
    </source>
</evidence>
<keyword evidence="8" id="KW-0496">Mitochondrion</keyword>
<keyword evidence="12" id="KW-1185">Reference proteome</keyword>
<keyword evidence="4 8" id="KW-0274">FAD</keyword>
<dbReference type="InterPro" id="IPR036188">
    <property type="entry name" value="FAD/NAD-bd_sf"/>
</dbReference>
<dbReference type="PANTHER" id="PTHR48467:SF1">
    <property type="entry name" value="GLUTAMATE SYNTHASE 1 [NADH], CHLOROPLASTIC-LIKE"/>
    <property type="match status" value="1"/>
</dbReference>
<keyword evidence="3 8" id="KW-0285">Flavoprotein</keyword>
<dbReference type="Proteomes" id="UP001213000">
    <property type="component" value="Unassembled WGS sequence"/>
</dbReference>
<keyword evidence="5 8" id="KW-0521">NADP</keyword>
<organism evidence="11 12">
    <name type="scientific">Leucocoprinus birnbaumii</name>
    <dbReference type="NCBI Taxonomy" id="56174"/>
    <lineage>
        <taxon>Eukaryota</taxon>
        <taxon>Fungi</taxon>
        <taxon>Dikarya</taxon>
        <taxon>Basidiomycota</taxon>
        <taxon>Agaricomycotina</taxon>
        <taxon>Agaricomycetes</taxon>
        <taxon>Agaricomycetidae</taxon>
        <taxon>Agaricales</taxon>
        <taxon>Agaricineae</taxon>
        <taxon>Agaricaceae</taxon>
        <taxon>Leucocoprinus</taxon>
    </lineage>
</organism>
<evidence type="ECO:0000256" key="6">
    <source>
        <dbReference type="ARBA" id="ARBA00023002"/>
    </source>
</evidence>
<comment type="cofactor">
    <cofactor evidence="1 8 9">
        <name>FAD</name>
        <dbReference type="ChEBI" id="CHEBI:57692"/>
    </cofactor>
</comment>
<dbReference type="Gene3D" id="3.50.50.60">
    <property type="entry name" value="FAD/NAD(P)-binding domain"/>
    <property type="match status" value="1"/>
</dbReference>
<evidence type="ECO:0000256" key="8">
    <source>
        <dbReference type="PIRNR" id="PIRNR000362"/>
    </source>
</evidence>
<dbReference type="GO" id="GO:0016491">
    <property type="term" value="F:oxidoreductase activity"/>
    <property type="evidence" value="ECO:0007669"/>
    <property type="project" value="UniProtKB-KW"/>
</dbReference>
<dbReference type="Gene3D" id="3.40.50.720">
    <property type="entry name" value="NAD(P)-binding Rossmann-like Domain"/>
    <property type="match status" value="1"/>
</dbReference>
<feature type="binding site" evidence="10">
    <location>
        <begin position="166"/>
        <end position="169"/>
    </location>
    <ligand>
        <name>NADP(+)</name>
        <dbReference type="ChEBI" id="CHEBI:58349"/>
    </ligand>
</feature>
<comment type="catalytic activity">
    <reaction evidence="7 8">
        <text>2 reduced [adrenodoxin] + NADP(+) + H(+) = 2 oxidized [adrenodoxin] + NADPH</text>
        <dbReference type="Rhea" id="RHEA:42312"/>
        <dbReference type="Rhea" id="RHEA-COMP:9998"/>
        <dbReference type="Rhea" id="RHEA-COMP:9999"/>
        <dbReference type="ChEBI" id="CHEBI:15378"/>
        <dbReference type="ChEBI" id="CHEBI:33737"/>
        <dbReference type="ChEBI" id="CHEBI:33738"/>
        <dbReference type="ChEBI" id="CHEBI:57783"/>
        <dbReference type="ChEBI" id="CHEBI:58349"/>
        <dbReference type="EC" id="1.18.1.6"/>
    </reaction>
</comment>
<dbReference type="PIRSF" id="PIRSF000362">
    <property type="entry name" value="FNR"/>
    <property type="match status" value="1"/>
</dbReference>
<evidence type="ECO:0000256" key="2">
    <source>
        <dbReference type="ARBA" id="ARBA00008312"/>
    </source>
</evidence>
<dbReference type="AlphaFoldDB" id="A0AAD5VSQ1"/>
<proteinExistence type="inferred from homology"/>
<feature type="binding site" evidence="9">
    <location>
        <position position="16"/>
    </location>
    <ligand>
        <name>FAD</name>
        <dbReference type="ChEBI" id="CHEBI:57692"/>
    </ligand>
</feature>
<evidence type="ECO:0000256" key="10">
    <source>
        <dbReference type="PIRSR" id="PIRSR000362-2"/>
    </source>
</evidence>
<feature type="binding site" evidence="10">
    <location>
        <begin position="210"/>
        <end position="211"/>
    </location>
    <ligand>
        <name>NADP(+)</name>
        <dbReference type="ChEBI" id="CHEBI:58349"/>
    </ligand>
</feature>
<evidence type="ECO:0000313" key="11">
    <source>
        <dbReference type="EMBL" id="KAJ3566740.1"/>
    </source>
</evidence>
<dbReference type="EC" id="1.18.1.6" evidence="8"/>
<feature type="binding site" evidence="10">
    <location>
        <position position="222"/>
    </location>
    <ligand>
        <name>NADP(+)</name>
        <dbReference type="ChEBI" id="CHEBI:58349"/>
    </ligand>
</feature>
<comment type="similarity">
    <text evidence="2 8">Belongs to the ferredoxin--NADP reductase type 1 family.</text>
</comment>
<accession>A0AAD5VSQ1</accession>
<dbReference type="PANTHER" id="PTHR48467">
    <property type="entry name" value="GLUTAMATE SYNTHASE 1 [NADH], CHLOROPLASTIC-LIKE"/>
    <property type="match status" value="1"/>
</dbReference>
<reference evidence="11" key="1">
    <citation type="submission" date="2022-07" db="EMBL/GenBank/DDBJ databases">
        <title>Genome Sequence of Leucocoprinus birnbaumii.</title>
        <authorList>
            <person name="Buettner E."/>
        </authorList>
    </citation>
    <scope>NUCLEOTIDE SEQUENCE</scope>
    <source>
        <strain evidence="11">VT141</strain>
    </source>
</reference>
<sequence>MALKPLKLAVIGAGPSAFYVASRILSLVPHAATSPPVRVHLFDRLWAPHGLVRYGVAPDHPEVKNCTHKFDATATDPRFRFFGNINVGDAITPIPHIKNLPLTSIFKNYSHALFATGCTLPTLHSSLPPSTHCIPALSLVHWYTQHPNKPPPPALDKLSHVSIIGNGNVSLDVARMLLTPVSTLSQYDVPKSVLDVLFRSTVKHISIIARRGPLEAAFTTKELRELINLPDSSMVPIDPTIITPSPEMKVTRPQTRTLQLLRTGSKNPFGTTPKTWSLDFYRSPTGLTVSPDDPSTAHLSLAHTIVDPKTQRAIATSETTTLPTSLVVTSLGFHSEPTSSFYDPSLGHLRTLGPRIISTSGTALKNLYASGWAATGAKGVLASTMLNAYDAADCILGDVLPDRERVEPKELMYESVMNEDESIDLDGVPREVEEGIEEGAVTGYEDWKKVDEEEIRRGQVVGKERERMGWEEAKAFLTTLRL</sequence>
<dbReference type="InterPro" id="IPR021163">
    <property type="entry name" value="Ferredox_Rdtase_adrenod"/>
</dbReference>
<evidence type="ECO:0000256" key="4">
    <source>
        <dbReference type="ARBA" id="ARBA00022827"/>
    </source>
</evidence>
<keyword evidence="6 8" id="KW-0560">Oxidoreductase</keyword>
<evidence type="ECO:0000256" key="5">
    <source>
        <dbReference type="ARBA" id="ARBA00022857"/>
    </source>
</evidence>
<evidence type="ECO:0000256" key="1">
    <source>
        <dbReference type="ARBA" id="ARBA00001974"/>
    </source>
</evidence>
<name>A0AAD5VSQ1_9AGAR</name>
<comment type="subcellular location">
    <subcellularLocation>
        <location evidence="8">Mitochondrion</location>
    </subcellularLocation>
</comment>
<feature type="binding site" evidence="9">
    <location>
        <position position="51"/>
    </location>
    <ligand>
        <name>FAD</name>
        <dbReference type="ChEBI" id="CHEBI:57692"/>
    </ligand>
</feature>
<evidence type="ECO:0000256" key="9">
    <source>
        <dbReference type="PIRSR" id="PIRSR000362-1"/>
    </source>
</evidence>
<evidence type="ECO:0000256" key="7">
    <source>
        <dbReference type="ARBA" id="ARBA00048933"/>
    </source>
</evidence>
<evidence type="ECO:0000313" key="12">
    <source>
        <dbReference type="Proteomes" id="UP001213000"/>
    </source>
</evidence>
<gene>
    <name evidence="11" type="ORF">NP233_g6815</name>
</gene>